<organism evidence="1 2">
    <name type="scientific">Mycolicibacterium lutetiense</name>
    <dbReference type="NCBI Taxonomy" id="1641992"/>
    <lineage>
        <taxon>Bacteria</taxon>
        <taxon>Bacillati</taxon>
        <taxon>Actinomycetota</taxon>
        <taxon>Actinomycetes</taxon>
        <taxon>Mycobacteriales</taxon>
        <taxon>Mycobacteriaceae</taxon>
        <taxon>Mycolicibacterium</taxon>
    </lineage>
</organism>
<accession>A0ABS5A5T3</accession>
<gene>
    <name evidence="1" type="ORF">JOF57_006240</name>
</gene>
<protein>
    <submittedName>
        <fullName evidence="1">Uncharacterized protein</fullName>
    </submittedName>
</protein>
<proteinExistence type="predicted"/>
<dbReference type="Proteomes" id="UP000694460">
    <property type="component" value="Unassembled WGS sequence"/>
</dbReference>
<sequence length="117" mass="12924">MPVTAVVPDTSPCLICGHPIRWTSRWRFVRVPNSDQAAFAAQQEKTAPPCPGGCGRTVNDADHPCDMCWDRLPATLRRGLLLSLAGIEDNTARTDVATYFRDHAAPEPTDHDELRRA</sequence>
<reference evidence="1 2" key="1">
    <citation type="submission" date="2021-03" db="EMBL/GenBank/DDBJ databases">
        <title>Sequencing the genomes of 1000 actinobacteria strains.</title>
        <authorList>
            <person name="Klenk H.-P."/>
        </authorList>
    </citation>
    <scope>NUCLEOTIDE SEQUENCE [LARGE SCALE GENOMIC DNA]</scope>
    <source>
        <strain evidence="1 2">DSM 46713</strain>
    </source>
</reference>
<dbReference type="EMBL" id="JAGIOP010000003">
    <property type="protein sequence ID" value="MBP2456264.1"/>
    <property type="molecule type" value="Genomic_DNA"/>
</dbReference>
<comment type="caution">
    <text evidence="1">The sequence shown here is derived from an EMBL/GenBank/DDBJ whole genome shotgun (WGS) entry which is preliminary data.</text>
</comment>
<dbReference type="RefSeq" id="WP_209923900.1">
    <property type="nucleotide sequence ID" value="NZ_JAGIOP010000003.1"/>
</dbReference>
<name>A0ABS5A5T3_9MYCO</name>
<keyword evidence="2" id="KW-1185">Reference proteome</keyword>
<evidence type="ECO:0000313" key="2">
    <source>
        <dbReference type="Proteomes" id="UP000694460"/>
    </source>
</evidence>
<evidence type="ECO:0000313" key="1">
    <source>
        <dbReference type="EMBL" id="MBP2456264.1"/>
    </source>
</evidence>